<protein>
    <submittedName>
        <fullName evidence="4">WD domain, G-beta repeat protein</fullName>
    </submittedName>
</protein>
<dbReference type="InterPro" id="IPR052993">
    <property type="entry name" value="CFA-57"/>
</dbReference>
<dbReference type="GeneID" id="7846060"/>
<dbReference type="InParanoid" id="Q22RW0"/>
<dbReference type="Pfam" id="PF00400">
    <property type="entry name" value="WD40"/>
    <property type="match status" value="2"/>
</dbReference>
<dbReference type="RefSeq" id="XP_001008257.2">
    <property type="nucleotide sequence ID" value="XM_001008257.3"/>
</dbReference>
<feature type="coiled-coil region" evidence="2">
    <location>
        <begin position="791"/>
        <end position="858"/>
    </location>
</feature>
<keyword evidence="2" id="KW-0175">Coiled coil</keyword>
<accession>Q22RW0</accession>
<dbReference type="PANTHER" id="PTHR32215">
    <property type="entry name" value="CILIA- AND FLAGELLA-ASSOCIATED PROTEIN 57"/>
    <property type="match status" value="1"/>
</dbReference>
<dbReference type="InterPro" id="IPR015943">
    <property type="entry name" value="WD40/YVTN_repeat-like_dom_sf"/>
</dbReference>
<dbReference type="PANTHER" id="PTHR32215:SF0">
    <property type="entry name" value="CILIA- AND FLAGELLA-ASSOCIATED PROTEIN 57"/>
    <property type="match status" value="1"/>
</dbReference>
<feature type="compositionally biased region" description="Basic and acidic residues" evidence="3">
    <location>
        <begin position="1005"/>
        <end position="1014"/>
    </location>
</feature>
<dbReference type="OrthoDB" id="10251741at2759"/>
<dbReference type="PROSITE" id="PS50294">
    <property type="entry name" value="WD_REPEATS_REGION"/>
    <property type="match status" value="1"/>
</dbReference>
<dbReference type="SUPFAM" id="SSF50978">
    <property type="entry name" value="WD40 repeat-like"/>
    <property type="match status" value="2"/>
</dbReference>
<dbReference type="InterPro" id="IPR001680">
    <property type="entry name" value="WD40_rpt"/>
</dbReference>
<dbReference type="Proteomes" id="UP000009168">
    <property type="component" value="Unassembled WGS sequence"/>
</dbReference>
<evidence type="ECO:0000256" key="2">
    <source>
        <dbReference type="SAM" id="Coils"/>
    </source>
</evidence>
<reference evidence="5" key="1">
    <citation type="journal article" date="2006" name="PLoS Biol.">
        <title>Macronuclear genome sequence of the ciliate Tetrahymena thermophila, a model eukaryote.</title>
        <authorList>
            <person name="Eisen J.A."/>
            <person name="Coyne R.S."/>
            <person name="Wu M."/>
            <person name="Wu D."/>
            <person name="Thiagarajan M."/>
            <person name="Wortman J.R."/>
            <person name="Badger J.H."/>
            <person name="Ren Q."/>
            <person name="Amedeo P."/>
            <person name="Jones K.M."/>
            <person name="Tallon L.J."/>
            <person name="Delcher A.L."/>
            <person name="Salzberg S.L."/>
            <person name="Silva J.C."/>
            <person name="Haas B.J."/>
            <person name="Majoros W.H."/>
            <person name="Farzad M."/>
            <person name="Carlton J.M."/>
            <person name="Smith R.K. Jr."/>
            <person name="Garg J."/>
            <person name="Pearlman R.E."/>
            <person name="Karrer K.M."/>
            <person name="Sun L."/>
            <person name="Manning G."/>
            <person name="Elde N.C."/>
            <person name="Turkewitz A.P."/>
            <person name="Asai D.J."/>
            <person name="Wilkes D.E."/>
            <person name="Wang Y."/>
            <person name="Cai H."/>
            <person name="Collins K."/>
            <person name="Stewart B.A."/>
            <person name="Lee S.R."/>
            <person name="Wilamowska K."/>
            <person name="Weinberg Z."/>
            <person name="Ruzzo W.L."/>
            <person name="Wloga D."/>
            <person name="Gaertig J."/>
            <person name="Frankel J."/>
            <person name="Tsao C.-C."/>
            <person name="Gorovsky M.A."/>
            <person name="Keeling P.J."/>
            <person name="Waller R.F."/>
            <person name="Patron N.J."/>
            <person name="Cherry J.M."/>
            <person name="Stover N.A."/>
            <person name="Krieger C.J."/>
            <person name="del Toro C."/>
            <person name="Ryder H.F."/>
            <person name="Williamson S.C."/>
            <person name="Barbeau R.A."/>
            <person name="Hamilton E.P."/>
            <person name="Orias E."/>
        </authorList>
    </citation>
    <scope>NUCLEOTIDE SEQUENCE [LARGE SCALE GENOMIC DNA]</scope>
    <source>
        <strain evidence="5">SB210</strain>
    </source>
</reference>
<dbReference type="Gene3D" id="2.130.10.10">
    <property type="entry name" value="YVTN repeat-like/Quinoprotein amine dehydrogenase"/>
    <property type="match status" value="2"/>
</dbReference>
<dbReference type="PROSITE" id="PS50082">
    <property type="entry name" value="WD_REPEATS_2"/>
    <property type="match status" value="2"/>
</dbReference>
<organism evidence="4 5">
    <name type="scientific">Tetrahymena thermophila (strain SB210)</name>
    <dbReference type="NCBI Taxonomy" id="312017"/>
    <lineage>
        <taxon>Eukaryota</taxon>
        <taxon>Sar</taxon>
        <taxon>Alveolata</taxon>
        <taxon>Ciliophora</taxon>
        <taxon>Intramacronucleata</taxon>
        <taxon>Oligohymenophorea</taxon>
        <taxon>Hymenostomatida</taxon>
        <taxon>Tetrahymenina</taxon>
        <taxon>Tetrahymenidae</taxon>
        <taxon>Tetrahymena</taxon>
    </lineage>
</organism>
<evidence type="ECO:0000313" key="5">
    <source>
        <dbReference type="Proteomes" id="UP000009168"/>
    </source>
</evidence>
<dbReference type="EMBL" id="GG662845">
    <property type="protein sequence ID" value="EAR88012.2"/>
    <property type="molecule type" value="Genomic_DNA"/>
</dbReference>
<keyword evidence="1" id="KW-0853">WD repeat</keyword>
<sequence>MSKNKFEEPKNTARKETKKSIEDQRLKLDLIHCFGSLCSNGYRNSVGIMEEDGYSLIYPVGKYIAIKQHDKNEMAFIKLSENIDKIVSLAISPNKKFIAVCEKLKSEDDGNKKCPQVAIYNIKSSSVGANLANEKKQFNYADTTVENFQAMAFSYDSRFIACLTEAPEYRLVFIDILANKKDVAGVTLRIPITKVSISPKDNHMVAISGLNCFKILRVQKSAFVYIGDNIKRLPQTQNFTDHIWFEENKIALCNDQGQVYIIQDNEVKQYIVNGFEKEGVGISCMASFTKGLILANETGLFSVWMKDEDSDNVGTSEEDYQIAYVRSWTSDRGSGAVTIEISKNDDLLVVGFKNNDIATFDLQQIIPQVPETIESLRNNTLYMDKKLKFDYIYNGFHFGPITMMDICLQRPLIATCCQRDSTIRIWNYMNYRCELARKFVTDTNDKSPLLSMSFHPTGYYLAAGFIDKLRIYHVLQDELRTYKELGVKNCTVMKFSTGGQFLAIAYPKTKNQSNQYSISIYNSYTLQPLITLNGPPSQVTEIVWGPFDEFLLSCSLDGTVYRWVPLFQSFHQNNTASPNLNRSEKKLEKAPSSVKEKYKYTGLIYNSQTNLIWATGGDENKGIVYGYMDQHEQEMRIQQQQQFGNQGLNPQSHFTHQVQDMDFELKNYRITHFCFIQSFYNYYGIVAGTNTGAIKVFSHHFSTIPYETIQTHNGQVTQVRSSPDGRYVFSSGEDGSIFIFQVSEISKDLQVLSLKMGEVKMDEEAVSKMNPRAMVVDEHLSDVVMVYRSDVESYIQEQEKITNEYKEFKGRMNDTIEQEKRILEFKMNKMKENFESDMTRFKRQYEDLQSAKSQMESDYKQTIINLEEKHLKGVEELESLYERKLAFENEKYFQQEQELKEERLKFEKKIKELSRKQDTNIDILKKEFNLNFGKAQKVYESTKMTAEELKKVYEERLSQQEEEHESEIRNMVEKNEKELERWKQKVQDLKHKKNKLKNDLQQSENDQKEIKKKEEEKDLMLQECRQKLKEAQGQIEIHKAEYRSLEEILKKKEKKMQDYKYKISDLQKSKHVLSFRTTEMRKSLEPKEAQIEKLKEELFRLEGEFEGMLQQAQKTNEEMKKMQNHIENLKRNLKAQQEATRIKDSLNNKMIMDIYNCVNNKDMKEWASEMQKLNQIYVKGQEIKQSSSDDKGLEEMQRQIQHLEKSIYQLNKSSEKVIIRRDKEIYKKTKENAELIHEINEMRKTNKLYVSEITNLRTQLDNNKKENNNVRNELNRIKVALTKKQKELQQFEDTAQDRSPLNPFDSLNLETNKSSLQTNHQHSQSLPKLKPISSLPSIIQNQRGKIIKGLNFDSKTLATFDKAKMMDLLAEMELSTQKLVQQEIQIKTLRGNIKKHIETCSMNDPNLKEAVKESHINLDLLTSSNMHQHIQYDSQPEDNVNEDES</sequence>
<evidence type="ECO:0000256" key="1">
    <source>
        <dbReference type="PROSITE-ProRule" id="PRU00221"/>
    </source>
</evidence>
<feature type="coiled-coil region" evidence="2">
    <location>
        <begin position="889"/>
        <end position="916"/>
    </location>
</feature>
<feature type="coiled-coil region" evidence="2">
    <location>
        <begin position="1253"/>
        <end position="1294"/>
    </location>
</feature>
<dbReference type="SMART" id="SM00320">
    <property type="entry name" value="WD40"/>
    <property type="match status" value="5"/>
</dbReference>
<keyword evidence="5" id="KW-1185">Reference proteome</keyword>
<feature type="repeat" description="WD" evidence="1">
    <location>
        <begin position="709"/>
        <end position="743"/>
    </location>
</feature>
<dbReference type="HOGENOM" id="CLU_003598_0_0_1"/>
<name>Q22RW0_TETTS</name>
<evidence type="ECO:0000256" key="3">
    <source>
        <dbReference type="SAM" id="MobiDB-lite"/>
    </source>
</evidence>
<dbReference type="InterPro" id="IPR036322">
    <property type="entry name" value="WD40_repeat_dom_sf"/>
</dbReference>
<dbReference type="eggNOG" id="ENOG502RXYP">
    <property type="taxonomic scope" value="Eukaryota"/>
</dbReference>
<dbReference type="KEGG" id="tet:TTHERM_00011780"/>
<gene>
    <name evidence="4" type="ORF">TTHERM_00011780</name>
</gene>
<evidence type="ECO:0000313" key="4">
    <source>
        <dbReference type="EMBL" id="EAR88012.2"/>
    </source>
</evidence>
<feature type="repeat" description="WD" evidence="1">
    <location>
        <begin position="532"/>
        <end position="563"/>
    </location>
</feature>
<feature type="region of interest" description="Disordered" evidence="3">
    <location>
        <begin position="990"/>
        <end position="1014"/>
    </location>
</feature>
<proteinExistence type="predicted"/>